<name>F2UTX0_PARA4</name>
<accession>F2UTX0</accession>
<gene>
    <name evidence="1" type="ORF">CSMARM4_0050</name>
</gene>
<evidence type="ECO:0000313" key="2">
    <source>
        <dbReference type="Proteomes" id="UP000242872"/>
    </source>
</evidence>
<reference evidence="1 2" key="1">
    <citation type="submission" date="2011-03" db="EMBL/GenBank/DDBJ databases">
        <title>A unique three-unit tRNA splicing endonuclease found in ultrasmall Archaea possesses broad substrate specificity.</title>
        <authorList>
            <person name="Fujishima K."/>
            <person name="Sugahara J."/>
            <person name="Miller C.S."/>
            <person name="Baker B.J."/>
            <person name="Di Giulio M."/>
            <person name="Tomita M."/>
            <person name="Banfield J.F."/>
            <person name="Kanai A."/>
        </authorList>
    </citation>
    <scope>NUCLEOTIDE SEQUENCE [LARGE SCALE GENOMIC DNA]</scope>
</reference>
<dbReference type="Proteomes" id="UP000242872">
    <property type="component" value="Unassembled WGS sequence"/>
</dbReference>
<dbReference type="EMBL" id="GL876960">
    <property type="protein sequence ID" value="EGD71810.1"/>
    <property type="molecule type" value="Genomic_DNA"/>
</dbReference>
<dbReference type="AlphaFoldDB" id="F2UTX0"/>
<organism evidence="1 2">
    <name type="scientific">Candidatus Parvarchaeum acidiphilum ARMAN-4_'5-way FS'</name>
    <dbReference type="NCBI Taxonomy" id="994837"/>
    <lineage>
        <taxon>Archaea</taxon>
        <taxon>Candidatus Parvarchaeota</taxon>
        <taxon>Candidatus Parvarchaeum</taxon>
    </lineage>
</organism>
<dbReference type="HOGENOM" id="CLU_1346366_0_0_2"/>
<evidence type="ECO:0000313" key="1">
    <source>
        <dbReference type="EMBL" id="EGD71810.1"/>
    </source>
</evidence>
<protein>
    <submittedName>
        <fullName evidence="1">Uncharacterized protein</fullName>
    </submittedName>
</protein>
<sequence length="203" mass="23505">MDTEENRIRRVRFNVLGESLFFARQHSSLVIPFPDGSHITVMSYNSGEKAGKLDIHLTDKEGNHTLLGGPYSEESFKEMGPRFIKLILDSEIFQQNYSMFNKYVIVPKDIEPIKNELISKEKRELVIDITKEKLKKFDENFVRVCGDNIWATNFYAPSQLFEDNKRIGWLIKRNGRVFLLSDEFIVGIMDIAGIKLPEDIKLS</sequence>
<proteinExistence type="predicted"/>